<dbReference type="CDD" id="cd08010">
    <property type="entry name" value="MltG_like"/>
    <property type="match status" value="1"/>
</dbReference>
<evidence type="ECO:0000256" key="2">
    <source>
        <dbReference type="ARBA" id="ARBA00022692"/>
    </source>
</evidence>
<protein>
    <recommendedName>
        <fullName evidence="7">Endolytic murein transglycosylase</fullName>
        <ecNumber evidence="7">4.2.2.29</ecNumber>
    </recommendedName>
    <alternativeName>
        <fullName evidence="7">Peptidoglycan lytic transglycosylase</fullName>
    </alternativeName>
    <alternativeName>
        <fullName evidence="7">Peptidoglycan polymerization terminase</fullName>
    </alternativeName>
</protein>
<dbReference type="PANTHER" id="PTHR30518:SF2">
    <property type="entry name" value="ENDOLYTIC MUREIN TRANSGLYCOSYLASE"/>
    <property type="match status" value="1"/>
</dbReference>
<keyword evidence="4 7" id="KW-0472">Membrane</keyword>
<keyword evidence="6 7" id="KW-0961">Cell wall biogenesis/degradation</keyword>
<keyword evidence="3 7" id="KW-1133">Transmembrane helix</keyword>
<dbReference type="Proteomes" id="UP000287156">
    <property type="component" value="Unassembled WGS sequence"/>
</dbReference>
<dbReference type="Gene3D" id="3.30.1490.480">
    <property type="entry name" value="Endolytic murein transglycosylase"/>
    <property type="match status" value="1"/>
</dbReference>
<dbReference type="Pfam" id="PF02618">
    <property type="entry name" value="YceG"/>
    <property type="match status" value="1"/>
</dbReference>
<sequence length="385" mass="43243">MEKEGNEKIDKQARAAAMRENLLVKRSEAIIIRKIVGIITLTFGVLLCIVALSGFLYIKSALKPVDAGSDKEIKVEVPIGSSTTSIGKLLENKGVIKNASVFKYYVKFNNISGFQAGTYTFTPSMSLEEISQNLQTGILSQKAIYKITVPEGYSLDQIAGLISKQIGKPKKEIVSELDNKELLKHFQGQYPDLLTDDAFGSRVKHPLEGYLYPATYSYYEEKPTLEAIIDPMIKKTHEVLIKYSDKMEEKDVNVHELLTMASLIEKEATEKADRHMISSVFYNRLDEDMPLQTDPTVLYALGKHKERTLYKDLEVDSPYNTYKVKGLPPGPISNAGESSIEAALNPAESKYLYFLAEHGTGEVHYAKTLKEHNELKAKYITDKRK</sequence>
<reference evidence="8" key="1">
    <citation type="submission" date="2018-12" db="EMBL/GenBank/DDBJ databases">
        <authorList>
            <person name="Sun L."/>
            <person name="Chen Z."/>
        </authorList>
    </citation>
    <scope>NUCLEOTIDE SEQUENCE [LARGE SCALE GENOMIC DNA]</scope>
    <source>
        <strain evidence="8">3-2-2</strain>
    </source>
</reference>
<dbReference type="EC" id="4.2.2.29" evidence="7"/>
<evidence type="ECO:0000256" key="7">
    <source>
        <dbReference type="HAMAP-Rule" id="MF_02065"/>
    </source>
</evidence>
<dbReference type="GO" id="GO:0008932">
    <property type="term" value="F:lytic endotransglycosylase activity"/>
    <property type="evidence" value="ECO:0007669"/>
    <property type="project" value="UniProtKB-UniRule"/>
</dbReference>
<feature type="site" description="Important for catalytic activity" evidence="7">
    <location>
        <position position="267"/>
    </location>
</feature>
<dbReference type="EMBL" id="QYTV02000005">
    <property type="protein sequence ID" value="RST73902.1"/>
    <property type="molecule type" value="Genomic_DNA"/>
</dbReference>
<evidence type="ECO:0000256" key="3">
    <source>
        <dbReference type="ARBA" id="ARBA00022989"/>
    </source>
</evidence>
<keyword evidence="2 7" id="KW-0812">Transmembrane</keyword>
<evidence type="ECO:0000256" key="6">
    <source>
        <dbReference type="ARBA" id="ARBA00023316"/>
    </source>
</evidence>
<dbReference type="GO" id="GO:0009252">
    <property type="term" value="P:peptidoglycan biosynthetic process"/>
    <property type="evidence" value="ECO:0007669"/>
    <property type="project" value="UniProtKB-UniRule"/>
</dbReference>
<gene>
    <name evidence="7 8" type="primary">mltG</name>
    <name evidence="8" type="ORF">D4T97_013610</name>
</gene>
<comment type="subcellular location">
    <subcellularLocation>
        <location evidence="7">Cell membrane</location>
        <topology evidence="7">Single-pass membrane protein</topology>
    </subcellularLocation>
</comment>
<dbReference type="GO" id="GO:0071555">
    <property type="term" value="P:cell wall organization"/>
    <property type="evidence" value="ECO:0007669"/>
    <property type="project" value="UniProtKB-KW"/>
</dbReference>
<evidence type="ECO:0000256" key="1">
    <source>
        <dbReference type="ARBA" id="ARBA00022475"/>
    </source>
</evidence>
<evidence type="ECO:0000256" key="4">
    <source>
        <dbReference type="ARBA" id="ARBA00023136"/>
    </source>
</evidence>
<keyword evidence="9" id="KW-1185">Reference proteome</keyword>
<keyword evidence="5 7" id="KW-0456">Lyase</keyword>
<dbReference type="AlphaFoldDB" id="A0A429XYU7"/>
<accession>A0A429XYU7</accession>
<evidence type="ECO:0000256" key="5">
    <source>
        <dbReference type="ARBA" id="ARBA00023239"/>
    </source>
</evidence>
<evidence type="ECO:0000313" key="9">
    <source>
        <dbReference type="Proteomes" id="UP000287156"/>
    </source>
</evidence>
<dbReference type="OrthoDB" id="9814591at2"/>
<dbReference type="Gene3D" id="3.30.160.60">
    <property type="entry name" value="Classic Zinc Finger"/>
    <property type="match status" value="1"/>
</dbReference>
<organism evidence="8 9">
    <name type="scientific">Siminovitchia acidinfaciens</name>
    <dbReference type="NCBI Taxonomy" id="2321395"/>
    <lineage>
        <taxon>Bacteria</taxon>
        <taxon>Bacillati</taxon>
        <taxon>Bacillota</taxon>
        <taxon>Bacilli</taxon>
        <taxon>Bacillales</taxon>
        <taxon>Bacillaceae</taxon>
        <taxon>Siminovitchia</taxon>
    </lineage>
</organism>
<evidence type="ECO:0000313" key="8">
    <source>
        <dbReference type="EMBL" id="RST73902.1"/>
    </source>
</evidence>
<dbReference type="InterPro" id="IPR003770">
    <property type="entry name" value="MLTG-like"/>
</dbReference>
<dbReference type="PANTHER" id="PTHR30518">
    <property type="entry name" value="ENDOLYTIC MUREIN TRANSGLYCOSYLASE"/>
    <property type="match status" value="1"/>
</dbReference>
<feature type="transmembrane region" description="Helical" evidence="7">
    <location>
        <begin position="35"/>
        <end position="58"/>
    </location>
</feature>
<comment type="catalytic activity">
    <reaction evidence="7">
        <text>a peptidoglycan chain = a peptidoglycan chain with N-acetyl-1,6-anhydromuramyl-[peptide] at the reducing end + a peptidoglycan chain with N-acetylglucosamine at the non-reducing end.</text>
        <dbReference type="EC" id="4.2.2.29"/>
    </reaction>
</comment>
<name>A0A429XYU7_9BACI</name>
<dbReference type="GO" id="GO:0005886">
    <property type="term" value="C:plasma membrane"/>
    <property type="evidence" value="ECO:0007669"/>
    <property type="project" value="UniProtKB-SubCell"/>
</dbReference>
<comment type="caution">
    <text evidence="8">The sequence shown here is derived from an EMBL/GenBank/DDBJ whole genome shotgun (WGS) entry which is preliminary data.</text>
</comment>
<comment type="similarity">
    <text evidence="7">Belongs to the transglycosylase MltG family.</text>
</comment>
<comment type="function">
    <text evidence="7">Functions as a peptidoglycan terminase that cleaves nascent peptidoglycan strands endolytically to terminate their elongation.</text>
</comment>
<proteinExistence type="inferred from homology"/>
<dbReference type="RefSeq" id="WP_126051287.1">
    <property type="nucleotide sequence ID" value="NZ_QYTV02000005.1"/>
</dbReference>
<keyword evidence="1 7" id="KW-1003">Cell membrane</keyword>
<dbReference type="HAMAP" id="MF_02065">
    <property type="entry name" value="MltG"/>
    <property type="match status" value="1"/>
</dbReference>
<dbReference type="NCBIfam" id="TIGR00247">
    <property type="entry name" value="endolytic transglycosylase MltG"/>
    <property type="match status" value="1"/>
</dbReference>